<dbReference type="AlphaFoldDB" id="A0A239SUT0"/>
<keyword evidence="4" id="KW-0762">Sugar transport</keyword>
<evidence type="ECO:0000259" key="14">
    <source>
        <dbReference type="PROSITE" id="PS51103"/>
    </source>
</evidence>
<evidence type="ECO:0000256" key="8">
    <source>
        <dbReference type="ARBA" id="ARBA00022777"/>
    </source>
</evidence>
<dbReference type="GO" id="GO:0090589">
    <property type="term" value="F:protein-phosphocysteine-trehalose phosphotransferase system transporter activity"/>
    <property type="evidence" value="ECO:0007669"/>
    <property type="project" value="TreeGrafter"/>
</dbReference>
<keyword evidence="7 12" id="KW-0812">Transmembrane</keyword>
<feature type="transmembrane region" description="Helical" evidence="12">
    <location>
        <begin position="144"/>
        <end position="163"/>
    </location>
</feature>
<feature type="transmembrane region" description="Helical" evidence="12">
    <location>
        <begin position="247"/>
        <end position="271"/>
    </location>
</feature>
<feature type="transmembrane region" description="Helical" evidence="12">
    <location>
        <begin position="325"/>
        <end position="345"/>
    </location>
</feature>
<evidence type="ECO:0000256" key="3">
    <source>
        <dbReference type="ARBA" id="ARBA00022475"/>
    </source>
</evidence>
<dbReference type="STRING" id="1123308.GCA_000380085_01720"/>
<dbReference type="eggNOG" id="COG1263">
    <property type="taxonomic scope" value="Bacteria"/>
</dbReference>
<evidence type="ECO:0000313" key="16">
    <source>
        <dbReference type="Proteomes" id="UP000215185"/>
    </source>
</evidence>
<evidence type="ECO:0000256" key="2">
    <source>
        <dbReference type="ARBA" id="ARBA00022448"/>
    </source>
</evidence>
<evidence type="ECO:0000256" key="4">
    <source>
        <dbReference type="ARBA" id="ARBA00022597"/>
    </source>
</evidence>
<evidence type="ECO:0000256" key="7">
    <source>
        <dbReference type="ARBA" id="ARBA00022692"/>
    </source>
</evidence>
<evidence type="ECO:0000256" key="9">
    <source>
        <dbReference type="ARBA" id="ARBA00022989"/>
    </source>
</evidence>
<dbReference type="InterPro" id="IPR036878">
    <property type="entry name" value="Glu_permease_IIB"/>
</dbReference>
<gene>
    <name evidence="15" type="primary">bglF_2</name>
    <name evidence="15" type="ORF">SAMEA4412692_01418</name>
</gene>
<dbReference type="SUPFAM" id="SSF55604">
    <property type="entry name" value="Glucose permease domain IIB"/>
    <property type="match status" value="1"/>
</dbReference>
<keyword evidence="2" id="KW-0813">Transport</keyword>
<reference evidence="15 16" key="1">
    <citation type="submission" date="2017-06" db="EMBL/GenBank/DDBJ databases">
        <authorList>
            <consortium name="Pathogen Informatics"/>
        </authorList>
    </citation>
    <scope>NUCLEOTIDE SEQUENCE [LARGE SCALE GENOMIC DNA]</scope>
    <source>
        <strain evidence="15 16">NCTC13788</strain>
    </source>
</reference>
<dbReference type="InterPro" id="IPR050558">
    <property type="entry name" value="PTS_Sugar-Specific_Components"/>
</dbReference>
<feature type="domain" description="PTS EIIC type-1" evidence="14">
    <location>
        <begin position="105"/>
        <end position="451"/>
    </location>
</feature>
<keyword evidence="8" id="KW-0418">Kinase</keyword>
<dbReference type="EMBL" id="LT906439">
    <property type="protein sequence ID" value="SNU89251.1"/>
    <property type="molecule type" value="Genomic_DNA"/>
</dbReference>
<dbReference type="FunFam" id="3.30.1360.60:FF:000001">
    <property type="entry name" value="PTS system glucose-specific IIBC component PtsG"/>
    <property type="match status" value="1"/>
</dbReference>
<keyword evidence="5" id="KW-0808">Transferase</keyword>
<comment type="subcellular location">
    <subcellularLocation>
        <location evidence="1">Cell membrane</location>
        <topology evidence="1">Multi-pass membrane protein</topology>
    </subcellularLocation>
</comment>
<dbReference type="PANTHER" id="PTHR30175">
    <property type="entry name" value="PHOSPHOTRANSFERASE SYSTEM TRANSPORT PROTEIN"/>
    <property type="match status" value="1"/>
</dbReference>
<dbReference type="InterPro" id="IPR003352">
    <property type="entry name" value="PTS_EIIC"/>
</dbReference>
<feature type="transmembrane region" description="Helical" evidence="12">
    <location>
        <begin position="385"/>
        <end position="404"/>
    </location>
</feature>
<keyword evidence="6" id="KW-0598">Phosphotransferase system</keyword>
<dbReference type="GO" id="GO:0015771">
    <property type="term" value="P:trehalose transport"/>
    <property type="evidence" value="ECO:0007669"/>
    <property type="project" value="TreeGrafter"/>
</dbReference>
<feature type="domain" description="PTS EIIB type-1" evidence="13">
    <location>
        <begin position="4"/>
        <end position="86"/>
    </location>
</feature>
<evidence type="ECO:0000259" key="13">
    <source>
        <dbReference type="PROSITE" id="PS51098"/>
    </source>
</evidence>
<evidence type="ECO:0000256" key="5">
    <source>
        <dbReference type="ARBA" id="ARBA00022679"/>
    </source>
</evidence>
<evidence type="ECO:0000256" key="1">
    <source>
        <dbReference type="ARBA" id="ARBA00004651"/>
    </source>
</evidence>
<dbReference type="KEGG" id="smen:SAMEA4412692_1418"/>
<dbReference type="InterPro" id="IPR001996">
    <property type="entry name" value="PTS_IIB_1"/>
</dbReference>
<feature type="transmembrane region" description="Helical" evidence="12">
    <location>
        <begin position="424"/>
        <end position="447"/>
    </location>
</feature>
<dbReference type="GO" id="GO:0005886">
    <property type="term" value="C:plasma membrane"/>
    <property type="evidence" value="ECO:0007669"/>
    <property type="project" value="UniProtKB-SubCell"/>
</dbReference>
<dbReference type="PROSITE" id="PS51103">
    <property type="entry name" value="PTS_EIIC_TYPE_1"/>
    <property type="match status" value="1"/>
</dbReference>
<feature type="transmembrane region" description="Helical" evidence="12">
    <location>
        <begin position="283"/>
        <end position="304"/>
    </location>
</feature>
<dbReference type="GO" id="GO:0016301">
    <property type="term" value="F:kinase activity"/>
    <property type="evidence" value="ECO:0007669"/>
    <property type="project" value="UniProtKB-KW"/>
</dbReference>
<dbReference type="CDD" id="cd00212">
    <property type="entry name" value="PTS_IIB_glc"/>
    <property type="match status" value="1"/>
</dbReference>
<evidence type="ECO:0000256" key="6">
    <source>
        <dbReference type="ARBA" id="ARBA00022683"/>
    </source>
</evidence>
<organism evidence="15 16">
    <name type="scientific">Streptococcus merionis</name>
    <dbReference type="NCBI Taxonomy" id="400065"/>
    <lineage>
        <taxon>Bacteria</taxon>
        <taxon>Bacillati</taxon>
        <taxon>Bacillota</taxon>
        <taxon>Bacilli</taxon>
        <taxon>Lactobacillales</taxon>
        <taxon>Streptococcaceae</taxon>
        <taxon>Streptococcus</taxon>
    </lineage>
</organism>
<feature type="transmembrane region" description="Helical" evidence="12">
    <location>
        <begin position="102"/>
        <end position="124"/>
    </location>
</feature>
<proteinExistence type="predicted"/>
<dbReference type="Pfam" id="PF02378">
    <property type="entry name" value="PTS_EIIC"/>
    <property type="match status" value="1"/>
</dbReference>
<evidence type="ECO:0000256" key="12">
    <source>
        <dbReference type="SAM" id="Phobius"/>
    </source>
</evidence>
<dbReference type="OrthoDB" id="9769191at2"/>
<keyword evidence="9 12" id="KW-1133">Transmembrane helix</keyword>
<evidence type="ECO:0000313" key="15">
    <source>
        <dbReference type="EMBL" id="SNU89251.1"/>
    </source>
</evidence>
<name>A0A239SUT0_9STRE</name>
<dbReference type="Gene3D" id="3.30.1360.60">
    <property type="entry name" value="Glucose permease domain IIB"/>
    <property type="match status" value="1"/>
</dbReference>
<dbReference type="GO" id="GO:0008982">
    <property type="term" value="F:protein-N(PI)-phosphohistidine-sugar phosphotransferase activity"/>
    <property type="evidence" value="ECO:0007669"/>
    <property type="project" value="InterPro"/>
</dbReference>
<feature type="transmembrane region" description="Helical" evidence="12">
    <location>
        <begin position="357"/>
        <end position="378"/>
    </location>
</feature>
<dbReference type="RefSeq" id="WP_018374258.1">
    <property type="nucleotide sequence ID" value="NZ_LT906439.1"/>
</dbReference>
<feature type="transmembrane region" description="Helical" evidence="12">
    <location>
        <begin position="214"/>
        <end position="235"/>
    </location>
</feature>
<dbReference type="PANTHER" id="PTHR30175:SF1">
    <property type="entry name" value="PTS SYSTEM ARBUTIN-, CELLOBIOSE-, AND SALICIN-SPECIFIC EIIBC COMPONENT-RELATED"/>
    <property type="match status" value="1"/>
</dbReference>
<feature type="transmembrane region" description="Helical" evidence="12">
    <location>
        <begin position="175"/>
        <end position="194"/>
    </location>
</feature>
<sequence length="451" mass="49209">MSKKDVLNTIIANVGGKGNILNVWHCMTRLRFSLKNYSLINTENIEQLDGVIGINRKEDQFQIVIGTNVDEYYTELTDILGIAQQPQVPEDDIPEKKSFISWFMDVVSGVFGPIVPAIAGAGMLKGIISGLVALELINGQSDTVLVIDMIASGVFTFLPFFTAVSAAKKFKTNEYLAVALAAALMFPTMVDAAKAGEITNFYPFGFIPVRVFNYSGSIIPIILSVLALSYIYRWVDSKIPKYMRAVVTPFLALFITGFLSLTIIGPAGVYLGKGLAWIIDGLFNISPIFAGIIVGAIRPIAILTGMHHAMTPIALENFATKGWDMLMPMMFVANLSITGATLAIYFKKNQTENEKQIAFSAVVSGFLGITEPALFGVLTKHKKSFIAATLGSTIGSALIGLFGVKLYGYILSSVFSIPAYIGPHFVYAIICWIVAFVSSFFLSYYFVMKED</sequence>
<dbReference type="PROSITE" id="PS51098">
    <property type="entry name" value="PTS_EIIB_TYPE_1"/>
    <property type="match status" value="1"/>
</dbReference>
<evidence type="ECO:0000256" key="10">
    <source>
        <dbReference type="ARBA" id="ARBA00023136"/>
    </source>
</evidence>
<evidence type="ECO:0000256" key="11">
    <source>
        <dbReference type="PROSITE-ProRule" id="PRU00421"/>
    </source>
</evidence>
<protein>
    <submittedName>
        <fullName evidence="15">PTS system protein</fullName>
    </submittedName>
</protein>
<dbReference type="eggNOG" id="COG1264">
    <property type="taxonomic scope" value="Bacteria"/>
</dbReference>
<keyword evidence="10 12" id="KW-0472">Membrane</keyword>
<feature type="active site" description="Phosphocysteine intermediate; for EIIB activity" evidence="11">
    <location>
        <position position="26"/>
    </location>
</feature>
<dbReference type="Proteomes" id="UP000215185">
    <property type="component" value="Chromosome 1"/>
</dbReference>
<dbReference type="InterPro" id="IPR013013">
    <property type="entry name" value="PTS_EIIC_1"/>
</dbReference>
<dbReference type="PROSITE" id="PS01035">
    <property type="entry name" value="PTS_EIIB_TYPE_1_CYS"/>
    <property type="match status" value="1"/>
</dbReference>
<keyword evidence="16" id="KW-1185">Reference proteome</keyword>
<dbReference type="GO" id="GO:0009401">
    <property type="term" value="P:phosphoenolpyruvate-dependent sugar phosphotransferase system"/>
    <property type="evidence" value="ECO:0007669"/>
    <property type="project" value="UniProtKB-KW"/>
</dbReference>
<keyword evidence="3" id="KW-1003">Cell membrane</keyword>
<accession>A0A239SUT0</accession>
<dbReference type="Pfam" id="PF00367">
    <property type="entry name" value="PTS_EIIB"/>
    <property type="match status" value="1"/>
</dbReference>
<dbReference type="InterPro" id="IPR018113">
    <property type="entry name" value="PTrfase_EIIB_Cys"/>
</dbReference>